<evidence type="ECO:0000256" key="4">
    <source>
        <dbReference type="ARBA" id="ARBA00022989"/>
    </source>
</evidence>
<comment type="caution">
    <text evidence="7">The sequence shown here is derived from an EMBL/GenBank/DDBJ whole genome shotgun (WGS) entry which is preliminary data.</text>
</comment>
<feature type="transmembrane region" description="Helical" evidence="6">
    <location>
        <begin position="342"/>
        <end position="365"/>
    </location>
</feature>
<feature type="transmembrane region" description="Helical" evidence="6">
    <location>
        <begin position="132"/>
        <end position="157"/>
    </location>
</feature>
<dbReference type="Proteomes" id="UP000829685">
    <property type="component" value="Unassembled WGS sequence"/>
</dbReference>
<dbReference type="GO" id="GO:0022857">
    <property type="term" value="F:transmembrane transporter activity"/>
    <property type="evidence" value="ECO:0007669"/>
    <property type="project" value="TreeGrafter"/>
</dbReference>
<feature type="transmembrane region" description="Helical" evidence="6">
    <location>
        <begin position="287"/>
        <end position="306"/>
    </location>
</feature>
<dbReference type="EMBL" id="JAFIMR010000003">
    <property type="protein sequence ID" value="KAI1880424.1"/>
    <property type="molecule type" value="Genomic_DNA"/>
</dbReference>
<evidence type="ECO:0000256" key="1">
    <source>
        <dbReference type="ARBA" id="ARBA00004141"/>
    </source>
</evidence>
<keyword evidence="4 6" id="KW-1133">Transmembrane helix</keyword>
<evidence type="ECO:0000256" key="5">
    <source>
        <dbReference type="ARBA" id="ARBA00023136"/>
    </source>
</evidence>
<protein>
    <recommendedName>
        <fullName evidence="9">MFS general substrate transporter</fullName>
    </recommendedName>
</protein>
<feature type="transmembrane region" description="Helical" evidence="6">
    <location>
        <begin position="251"/>
        <end position="275"/>
    </location>
</feature>
<dbReference type="PANTHER" id="PTHR43791">
    <property type="entry name" value="PERMEASE-RELATED"/>
    <property type="match status" value="1"/>
</dbReference>
<keyword evidence="5 6" id="KW-0472">Membrane</keyword>
<dbReference type="AlphaFoldDB" id="A0A9Q0AR86"/>
<organism evidence="7 8">
    <name type="scientific">Neoarthrinium moseri</name>
    <dbReference type="NCBI Taxonomy" id="1658444"/>
    <lineage>
        <taxon>Eukaryota</taxon>
        <taxon>Fungi</taxon>
        <taxon>Dikarya</taxon>
        <taxon>Ascomycota</taxon>
        <taxon>Pezizomycotina</taxon>
        <taxon>Sordariomycetes</taxon>
        <taxon>Xylariomycetidae</taxon>
        <taxon>Amphisphaeriales</taxon>
        <taxon>Apiosporaceae</taxon>
        <taxon>Neoarthrinium</taxon>
    </lineage>
</organism>
<gene>
    <name evidence="7" type="ORF">JX265_002045</name>
</gene>
<keyword evidence="8" id="KW-1185">Reference proteome</keyword>
<evidence type="ECO:0000256" key="6">
    <source>
        <dbReference type="SAM" id="Phobius"/>
    </source>
</evidence>
<keyword evidence="2" id="KW-0813">Transport</keyword>
<dbReference type="GO" id="GO:0016020">
    <property type="term" value="C:membrane"/>
    <property type="evidence" value="ECO:0007669"/>
    <property type="project" value="UniProtKB-SubCell"/>
</dbReference>
<evidence type="ECO:0008006" key="9">
    <source>
        <dbReference type="Google" id="ProtNLM"/>
    </source>
</evidence>
<dbReference type="InterPro" id="IPR036259">
    <property type="entry name" value="MFS_trans_sf"/>
</dbReference>
<feature type="transmembrane region" description="Helical" evidence="6">
    <location>
        <begin position="312"/>
        <end position="330"/>
    </location>
</feature>
<sequence length="507" mass="56613">MDHKNRCSVNADETDFMRGVVNDLRQDDRRLRRMFDRKVLPAMVLSAFMLGIKSAAFSNADLFGLAEDLDLGHTQFSWLYSLPHLLQIPLQLPIAWIVRDNLFALDKILANCLILSGCLFGLLPDLGHVGSIFSGLVQGLLDAVFVPHLVWISWVYWTPEEMPLRLTLWGSMIGFANVHRRDSATFGCTPIIFAPYMLYTVIFAGASPMELKFLSDRDSKVAYGVQRLTAPRNMSWSDVVFRSTKKDVKTWLWFCLAFTASILTGGLTSVSPRILKALDLKRSNAALLNMPFGATQFLSIMGGGYATTKYRFGTVMTALSLISAVGLMLLHRASQLPELRQTSLLIGYYLSAAVHGQAPLIYSWAGVNTAGSTKQRATVAFLLMGQQLGSACGPVLFNLGSAEVLSSGVWWISILTCLSTVALVELANRHIRNLNRRHAHQGGLQAEDSAVTVTSDSRLNKAIDFERQRQRKTYEDPDDEDACPYSFRSRVWEDFTDLENKEFRFVT</sequence>
<feature type="transmembrane region" description="Helical" evidence="6">
    <location>
        <begin position="408"/>
        <end position="427"/>
    </location>
</feature>
<accession>A0A9Q0AR86</accession>
<proteinExistence type="predicted"/>
<dbReference type="PANTHER" id="PTHR43791:SF59">
    <property type="entry name" value="TRANSPORTER, PUTATIVE (AFU_ORTHOLOGUE AFUA_1G06550)-RELATED"/>
    <property type="match status" value="1"/>
</dbReference>
<feature type="transmembrane region" description="Helical" evidence="6">
    <location>
        <begin position="184"/>
        <end position="206"/>
    </location>
</feature>
<keyword evidence="3 6" id="KW-0812">Transmembrane</keyword>
<evidence type="ECO:0000313" key="7">
    <source>
        <dbReference type="EMBL" id="KAI1880424.1"/>
    </source>
</evidence>
<comment type="subcellular location">
    <subcellularLocation>
        <location evidence="1">Membrane</location>
        <topology evidence="1">Multi-pass membrane protein</topology>
    </subcellularLocation>
</comment>
<reference evidence="7" key="1">
    <citation type="submission" date="2021-03" db="EMBL/GenBank/DDBJ databases">
        <title>Revisited historic fungal species revealed as producer of novel bioactive compounds through whole genome sequencing and comparative genomics.</title>
        <authorList>
            <person name="Vignolle G.A."/>
            <person name="Hochenegger N."/>
            <person name="Mach R.L."/>
            <person name="Mach-Aigner A.R."/>
            <person name="Javad Rahimi M."/>
            <person name="Salim K.A."/>
            <person name="Chan C.M."/>
            <person name="Lim L.B.L."/>
            <person name="Cai F."/>
            <person name="Druzhinina I.S."/>
            <person name="U'Ren J.M."/>
            <person name="Derntl C."/>
        </authorList>
    </citation>
    <scope>NUCLEOTIDE SEQUENCE</scope>
    <source>
        <strain evidence="7">TUCIM 5799</strain>
    </source>
</reference>
<feature type="transmembrane region" description="Helical" evidence="6">
    <location>
        <begin position="108"/>
        <end position="126"/>
    </location>
</feature>
<name>A0A9Q0AR86_9PEZI</name>
<evidence type="ECO:0000256" key="3">
    <source>
        <dbReference type="ARBA" id="ARBA00022692"/>
    </source>
</evidence>
<evidence type="ECO:0000256" key="2">
    <source>
        <dbReference type="ARBA" id="ARBA00022448"/>
    </source>
</evidence>
<evidence type="ECO:0000313" key="8">
    <source>
        <dbReference type="Proteomes" id="UP000829685"/>
    </source>
</evidence>
<feature type="transmembrane region" description="Helical" evidence="6">
    <location>
        <begin position="39"/>
        <end position="57"/>
    </location>
</feature>
<dbReference type="Gene3D" id="1.20.1250.20">
    <property type="entry name" value="MFS general substrate transporter like domains"/>
    <property type="match status" value="2"/>
</dbReference>
<dbReference type="SUPFAM" id="SSF103473">
    <property type="entry name" value="MFS general substrate transporter"/>
    <property type="match status" value="1"/>
</dbReference>
<feature type="transmembrane region" description="Helical" evidence="6">
    <location>
        <begin position="77"/>
        <end position="96"/>
    </location>
</feature>